<reference evidence="1 2" key="1">
    <citation type="journal article" date="2013" name="Biodegradation">
        <title>Quantitative proteomic analysis of ibuprofen-degrading Patulibacter sp. strain I11.</title>
        <authorList>
            <person name="Almeida B."/>
            <person name="Kjeldal H."/>
            <person name="Lolas I."/>
            <person name="Knudsen A.D."/>
            <person name="Carvalho G."/>
            <person name="Nielsen K.L."/>
            <person name="Barreto Crespo M.T."/>
            <person name="Stensballe A."/>
            <person name="Nielsen J.L."/>
        </authorList>
    </citation>
    <scope>NUCLEOTIDE SEQUENCE [LARGE SCALE GENOMIC DNA]</scope>
    <source>
        <strain evidence="1 2">I11</strain>
    </source>
</reference>
<organism evidence="1 2">
    <name type="scientific">Patulibacter medicamentivorans</name>
    <dbReference type="NCBI Taxonomy" id="1097667"/>
    <lineage>
        <taxon>Bacteria</taxon>
        <taxon>Bacillati</taxon>
        <taxon>Actinomycetota</taxon>
        <taxon>Thermoleophilia</taxon>
        <taxon>Solirubrobacterales</taxon>
        <taxon>Patulibacteraceae</taxon>
        <taxon>Patulibacter</taxon>
    </lineage>
</organism>
<dbReference type="OrthoDB" id="3373978at2"/>
<dbReference type="SUPFAM" id="SSF56059">
    <property type="entry name" value="Glutathione synthetase ATP-binding domain-like"/>
    <property type="match status" value="1"/>
</dbReference>
<dbReference type="PANTHER" id="PTHR39217:SF1">
    <property type="entry name" value="GLUTATHIONE SYNTHETASE"/>
    <property type="match status" value="1"/>
</dbReference>
<dbReference type="InterPro" id="IPR053191">
    <property type="entry name" value="DcsG_Biosynth_Enzyme"/>
</dbReference>
<dbReference type="PANTHER" id="PTHR39217">
    <property type="match status" value="1"/>
</dbReference>
<dbReference type="RefSeq" id="WP_007570796.1">
    <property type="nucleotide sequence ID" value="NZ_AGUD01000022.1"/>
</dbReference>
<keyword evidence="2" id="KW-1185">Reference proteome</keyword>
<dbReference type="Proteomes" id="UP000005143">
    <property type="component" value="Unassembled WGS sequence"/>
</dbReference>
<dbReference type="EMBL" id="AGUD01000022">
    <property type="protein sequence ID" value="EHN12458.1"/>
    <property type="molecule type" value="Genomic_DNA"/>
</dbReference>
<dbReference type="AlphaFoldDB" id="H0E1H3"/>
<protein>
    <recommendedName>
        <fullName evidence="3">ATP-grasp domain-containing protein</fullName>
    </recommendedName>
</protein>
<comment type="caution">
    <text evidence="1">The sequence shown here is derived from an EMBL/GenBank/DDBJ whole genome shotgun (WGS) entry which is preliminary data.</text>
</comment>
<evidence type="ECO:0008006" key="3">
    <source>
        <dbReference type="Google" id="ProtNLM"/>
    </source>
</evidence>
<evidence type="ECO:0000313" key="1">
    <source>
        <dbReference type="EMBL" id="EHN12458.1"/>
    </source>
</evidence>
<evidence type="ECO:0000313" key="2">
    <source>
        <dbReference type="Proteomes" id="UP000005143"/>
    </source>
</evidence>
<sequence>MSGARIALATSAAHPDGFHEDELAAALDADWRRWDDPTVDWSAYDAVIVRSTWDYQGRHDEFLTWAARVPQLHNPAPLLRWNTDKRYLLELAEAGLPTVPTVLLAPGRRPAADEPLLRAEHVVKPTVSAGALDTARFAPGEDERRDALLDAIHASGRTAMLQPFVASVDVRGESALLHFDGRLSHAIEKGRILRAGADPIEDDAHLPEIRPHRPTAAELDVAGRLLDHVRERFGVVPLYARVDLVELDGAPVVLELELTEPYLFLGHAPGASARFADAIRARVG</sequence>
<gene>
    <name evidence="1" type="ORF">PAI11_06350</name>
</gene>
<proteinExistence type="predicted"/>
<accession>H0E1H3</accession>
<name>H0E1H3_9ACTN</name>
<dbReference type="PATRIC" id="fig|1097667.3.peg.632"/>